<gene>
    <name evidence="9" type="ORF">RQ831_00700</name>
</gene>
<evidence type="ECO:0000256" key="5">
    <source>
        <dbReference type="ARBA" id="ARBA00022801"/>
    </source>
</evidence>
<evidence type="ECO:0000256" key="3">
    <source>
        <dbReference type="ARBA" id="ARBA00007275"/>
    </source>
</evidence>
<evidence type="ECO:0000313" key="9">
    <source>
        <dbReference type="EMBL" id="MDT8329548.1"/>
    </source>
</evidence>
<protein>
    <recommendedName>
        <fullName evidence="4">GDP-mannose pyrophosphatase</fullName>
    </recommendedName>
    <alternativeName>
        <fullName evidence="6">GDP-mannose hydrolase</fullName>
    </alternativeName>
    <alternativeName>
        <fullName evidence="7">GDPMK</fullName>
    </alternativeName>
</protein>
<dbReference type="Proteomes" id="UP001258945">
    <property type="component" value="Unassembled WGS sequence"/>
</dbReference>
<comment type="caution">
    <text evidence="9">The sequence shown here is derived from an EMBL/GenBank/DDBJ whole genome shotgun (WGS) entry which is preliminary data.</text>
</comment>
<evidence type="ECO:0000313" key="10">
    <source>
        <dbReference type="Proteomes" id="UP001258945"/>
    </source>
</evidence>
<dbReference type="Pfam" id="PF00293">
    <property type="entry name" value="NUDIX"/>
    <property type="match status" value="1"/>
</dbReference>
<dbReference type="PROSITE" id="PS51462">
    <property type="entry name" value="NUDIX"/>
    <property type="match status" value="1"/>
</dbReference>
<evidence type="ECO:0000256" key="7">
    <source>
        <dbReference type="ARBA" id="ARBA00032272"/>
    </source>
</evidence>
<dbReference type="PANTHER" id="PTHR11839:SF18">
    <property type="entry name" value="NUDIX HYDROLASE DOMAIN-CONTAINING PROTEIN"/>
    <property type="match status" value="1"/>
</dbReference>
<dbReference type="EMBL" id="JAVVDO010000001">
    <property type="protein sequence ID" value="MDT8329548.1"/>
    <property type="molecule type" value="Genomic_DNA"/>
</dbReference>
<keyword evidence="5 9" id="KW-0378">Hydrolase</keyword>
<proteinExistence type="inferred from homology"/>
<dbReference type="InterPro" id="IPR015797">
    <property type="entry name" value="NUDIX_hydrolase-like_dom_sf"/>
</dbReference>
<accession>A0ABU3M9G6</accession>
<comment type="similarity">
    <text evidence="3">Belongs to the Nudix hydrolase family. NudK subfamily.</text>
</comment>
<organism evidence="9 10">
    <name type="scientific">Roseomonas gilardii</name>
    <dbReference type="NCBI Taxonomy" id="257708"/>
    <lineage>
        <taxon>Bacteria</taxon>
        <taxon>Pseudomonadati</taxon>
        <taxon>Pseudomonadota</taxon>
        <taxon>Alphaproteobacteria</taxon>
        <taxon>Acetobacterales</taxon>
        <taxon>Roseomonadaceae</taxon>
        <taxon>Roseomonas</taxon>
    </lineage>
</organism>
<dbReference type="RefSeq" id="WP_314279405.1">
    <property type="nucleotide sequence ID" value="NZ_JAVVDO010000001.1"/>
</dbReference>
<comment type="cofactor">
    <cofactor evidence="2">
        <name>Mg(2+)</name>
        <dbReference type="ChEBI" id="CHEBI:18420"/>
    </cofactor>
</comment>
<dbReference type="CDD" id="cd24161">
    <property type="entry name" value="NUDIX_ADPRase_Ndx2"/>
    <property type="match status" value="1"/>
</dbReference>
<reference evidence="9 10" key="1">
    <citation type="journal article" date="2019" name="Microb. Pathog.">
        <title>Comparison of VITEK 2, MALDI-TOF MS, 16S rRNA gene sequencing, and whole-genome sequencing for identification of Roseomonas mucosa.</title>
        <authorList>
            <person name="Rudolph W.W."/>
            <person name="Gunzer F."/>
            <person name="Trauth M."/>
            <person name="Bunk B."/>
            <person name="Bigge R."/>
            <person name="Schrottner P."/>
        </authorList>
    </citation>
    <scope>NUCLEOTIDE SEQUENCE [LARGE SCALE GENOMIC DNA]</scope>
    <source>
        <strain evidence="9 10">DSM 103800</strain>
    </source>
</reference>
<evidence type="ECO:0000256" key="4">
    <source>
        <dbReference type="ARBA" id="ARBA00016377"/>
    </source>
</evidence>
<evidence type="ECO:0000259" key="8">
    <source>
        <dbReference type="PROSITE" id="PS51462"/>
    </source>
</evidence>
<dbReference type="SUPFAM" id="SSF55811">
    <property type="entry name" value="Nudix"/>
    <property type="match status" value="1"/>
</dbReference>
<dbReference type="InterPro" id="IPR000086">
    <property type="entry name" value="NUDIX_hydrolase_dom"/>
</dbReference>
<dbReference type="GO" id="GO:0016787">
    <property type="term" value="F:hydrolase activity"/>
    <property type="evidence" value="ECO:0007669"/>
    <property type="project" value="UniProtKB-KW"/>
</dbReference>
<evidence type="ECO:0000256" key="2">
    <source>
        <dbReference type="ARBA" id="ARBA00001946"/>
    </source>
</evidence>
<keyword evidence="10" id="KW-1185">Reference proteome</keyword>
<evidence type="ECO:0000256" key="1">
    <source>
        <dbReference type="ARBA" id="ARBA00000847"/>
    </source>
</evidence>
<dbReference type="PANTHER" id="PTHR11839">
    <property type="entry name" value="UDP/ADP-SUGAR PYROPHOSPHATASE"/>
    <property type="match status" value="1"/>
</dbReference>
<evidence type="ECO:0000256" key="6">
    <source>
        <dbReference type="ARBA" id="ARBA00032162"/>
    </source>
</evidence>
<feature type="domain" description="Nudix hydrolase" evidence="8">
    <location>
        <begin position="43"/>
        <end position="173"/>
    </location>
</feature>
<sequence>MSAEEPDIVCTGSRLVYENRWMRLREDTVRRRDGSPGLFGVVEKTDFVTVAAVQDGMVHMVEQYRYPVARRCWEFVQGMWEYAPGTDPLELARAELREETGLRAAEMRYAGRLFLAYGFCTQANHVFLATGLSPGEAALEVEEQDLVTRAMPLEELEAMIRDGVIEDQSTVAAFGLLRLKGLL</sequence>
<name>A0ABU3M9G6_9PROT</name>
<dbReference type="Gene3D" id="3.90.79.10">
    <property type="entry name" value="Nucleoside Triphosphate Pyrophosphohydrolase"/>
    <property type="match status" value="1"/>
</dbReference>
<comment type="catalytic activity">
    <reaction evidence="1">
        <text>GDP-alpha-D-mannose + H2O = alpha-D-mannose 1-phosphate + GMP + 2 H(+)</text>
        <dbReference type="Rhea" id="RHEA:27978"/>
        <dbReference type="ChEBI" id="CHEBI:15377"/>
        <dbReference type="ChEBI" id="CHEBI:15378"/>
        <dbReference type="ChEBI" id="CHEBI:57527"/>
        <dbReference type="ChEBI" id="CHEBI:58115"/>
        <dbReference type="ChEBI" id="CHEBI:58409"/>
    </reaction>
</comment>